<feature type="compositionally biased region" description="Polar residues" evidence="1">
    <location>
        <begin position="40"/>
        <end position="72"/>
    </location>
</feature>
<proteinExistence type="predicted"/>
<organism evidence="2 3">
    <name type="scientific">Cryptococcus floricola</name>
    <dbReference type="NCBI Taxonomy" id="2591691"/>
    <lineage>
        <taxon>Eukaryota</taxon>
        <taxon>Fungi</taxon>
        <taxon>Dikarya</taxon>
        <taxon>Basidiomycota</taxon>
        <taxon>Agaricomycotina</taxon>
        <taxon>Tremellomycetes</taxon>
        <taxon>Tremellales</taxon>
        <taxon>Cryptococcaceae</taxon>
        <taxon>Cryptococcus</taxon>
    </lineage>
</organism>
<evidence type="ECO:0000313" key="3">
    <source>
        <dbReference type="Proteomes" id="UP000322245"/>
    </source>
</evidence>
<evidence type="ECO:0000313" key="2">
    <source>
        <dbReference type="EMBL" id="TYJ56158.1"/>
    </source>
</evidence>
<accession>A0A5D3AZD4</accession>
<comment type="caution">
    <text evidence="2">The sequence shown here is derived from an EMBL/GenBank/DDBJ whole genome shotgun (WGS) entry which is preliminary data.</text>
</comment>
<dbReference type="AlphaFoldDB" id="A0A5D3AZD4"/>
<reference evidence="2 3" key="1">
    <citation type="submission" date="2017-05" db="EMBL/GenBank/DDBJ databases">
        <title>The Genome Sequence of Tsuchiyaea wingfieldii DSM 27421.</title>
        <authorList>
            <person name="Cuomo C."/>
            <person name="Passer A."/>
            <person name="Billmyre B."/>
            <person name="Heitman J."/>
        </authorList>
    </citation>
    <scope>NUCLEOTIDE SEQUENCE [LARGE SCALE GENOMIC DNA]</scope>
    <source>
        <strain evidence="2 3">DSM 27421</strain>
    </source>
</reference>
<evidence type="ECO:0000256" key="1">
    <source>
        <dbReference type="SAM" id="MobiDB-lite"/>
    </source>
</evidence>
<dbReference type="EMBL" id="NIDF01000028">
    <property type="protein sequence ID" value="TYJ56158.1"/>
    <property type="molecule type" value="Genomic_DNA"/>
</dbReference>
<feature type="region of interest" description="Disordered" evidence="1">
    <location>
        <begin position="1"/>
        <end position="101"/>
    </location>
</feature>
<gene>
    <name evidence="2" type="ORF">B9479_003144</name>
</gene>
<feature type="compositionally biased region" description="Basic residues" evidence="1">
    <location>
        <begin position="1"/>
        <end position="10"/>
    </location>
</feature>
<name>A0A5D3AZD4_9TREE</name>
<protein>
    <submittedName>
        <fullName evidence="2">Uncharacterized protein</fullName>
    </submittedName>
</protein>
<dbReference type="Proteomes" id="UP000322245">
    <property type="component" value="Unassembled WGS sequence"/>
</dbReference>
<keyword evidence="3" id="KW-1185">Reference proteome</keyword>
<feature type="compositionally biased region" description="Pro residues" evidence="1">
    <location>
        <begin position="12"/>
        <end position="29"/>
    </location>
</feature>
<sequence>MVRRSHRHRPPSGDPPPPPPPSQSPPPSPSSTDREEEQPHTASHQTGDATDNPQNTPSVQASAPTEGSTNTAAFRAPNNRAGDSSRIATPACPEQPQPARQLVHPRNLHTTQGTVLYSNPQTGASPAPNNLRPQCPAPVDNRLPPPLLLSLHGSHSTDATTPATMPTPAPMSDSTVVGGLNGRGVGRAFCGSAGFDRWSVLLVVGGIARLVRGGVRLFFFSVGG</sequence>